<dbReference type="Pfam" id="PF00388">
    <property type="entry name" value="PI-PLC-X"/>
    <property type="match status" value="1"/>
</dbReference>
<dbReference type="GO" id="GO:0004435">
    <property type="term" value="F:phosphatidylinositol-4,5-bisphosphate phospholipase C activity"/>
    <property type="evidence" value="ECO:0007669"/>
    <property type="project" value="UniProtKB-EC"/>
</dbReference>
<dbReference type="PANTHER" id="PTHR10336:SF82">
    <property type="entry name" value="PHOSPHOINOSITIDE PHOSPHOLIPASE C"/>
    <property type="match status" value="1"/>
</dbReference>
<organism evidence="10 11">
    <name type="scientific">Ophiocordyceps polyrhachis-furcata BCC 54312</name>
    <dbReference type="NCBI Taxonomy" id="1330021"/>
    <lineage>
        <taxon>Eukaryota</taxon>
        <taxon>Fungi</taxon>
        <taxon>Dikarya</taxon>
        <taxon>Ascomycota</taxon>
        <taxon>Pezizomycotina</taxon>
        <taxon>Sordariomycetes</taxon>
        <taxon>Hypocreomycetidae</taxon>
        <taxon>Hypocreales</taxon>
        <taxon>Ophiocordycipitaceae</taxon>
        <taxon>Ophiocordyceps</taxon>
    </lineage>
</organism>
<comment type="function">
    <text evidence="6">The production of the second messenger molecules diacylglycerol (DAG) and inositol 1,4,5-trisphosphate (IP3) is mediated by activated phosphatidylinositol-specific phospholipase C enzymes.</text>
</comment>
<proteinExistence type="predicted"/>
<dbReference type="PRINTS" id="PR00390">
    <property type="entry name" value="PHPHLIPASEC"/>
</dbReference>
<keyword evidence="3 7" id="KW-0442">Lipid degradation</keyword>
<evidence type="ECO:0000256" key="6">
    <source>
        <dbReference type="ARBA" id="ARBA00059664"/>
    </source>
</evidence>
<feature type="compositionally biased region" description="Low complexity" evidence="8">
    <location>
        <begin position="237"/>
        <end position="248"/>
    </location>
</feature>
<evidence type="ECO:0000256" key="3">
    <source>
        <dbReference type="ARBA" id="ARBA00022963"/>
    </source>
</evidence>
<dbReference type="GO" id="GO:0051209">
    <property type="term" value="P:release of sequestered calcium ion into cytosol"/>
    <property type="evidence" value="ECO:0007669"/>
    <property type="project" value="TreeGrafter"/>
</dbReference>
<dbReference type="GO" id="GO:0048015">
    <property type="term" value="P:phosphatidylinositol-mediated signaling"/>
    <property type="evidence" value="ECO:0007669"/>
    <property type="project" value="TreeGrafter"/>
</dbReference>
<dbReference type="Pfam" id="PF00387">
    <property type="entry name" value="PI-PLC-Y"/>
    <property type="match status" value="1"/>
</dbReference>
<feature type="region of interest" description="Disordered" evidence="8">
    <location>
        <begin position="374"/>
        <end position="431"/>
    </location>
</feature>
<comment type="catalytic activity">
    <reaction evidence="1 7">
        <text>a 1,2-diacyl-sn-glycero-3-phospho-(1D-myo-inositol-4,5-bisphosphate) + H2O = 1D-myo-inositol 1,4,5-trisphosphate + a 1,2-diacyl-sn-glycerol + H(+)</text>
        <dbReference type="Rhea" id="RHEA:33179"/>
        <dbReference type="ChEBI" id="CHEBI:15377"/>
        <dbReference type="ChEBI" id="CHEBI:15378"/>
        <dbReference type="ChEBI" id="CHEBI:17815"/>
        <dbReference type="ChEBI" id="CHEBI:58456"/>
        <dbReference type="ChEBI" id="CHEBI:203600"/>
        <dbReference type="EC" id="3.1.4.11"/>
    </reaction>
</comment>
<evidence type="ECO:0000256" key="1">
    <source>
        <dbReference type="ARBA" id="ARBA00001195"/>
    </source>
</evidence>
<dbReference type="CDD" id="cd08598">
    <property type="entry name" value="PI-PLC1c_yeast"/>
    <property type="match status" value="1"/>
</dbReference>
<dbReference type="PROSITE" id="PS50008">
    <property type="entry name" value="PIPLC_Y_DOMAIN"/>
    <property type="match status" value="1"/>
</dbReference>
<dbReference type="PANTHER" id="PTHR10336">
    <property type="entry name" value="PHOSPHOINOSITIDE-SPECIFIC PHOSPHOLIPASE C FAMILY PROTEIN"/>
    <property type="match status" value="1"/>
</dbReference>
<dbReference type="InterPro" id="IPR000008">
    <property type="entry name" value="C2_dom"/>
</dbReference>
<evidence type="ECO:0000259" key="9">
    <source>
        <dbReference type="PROSITE" id="PS50008"/>
    </source>
</evidence>
<dbReference type="EMBL" id="LKCN02000018">
    <property type="protein sequence ID" value="RCI08742.1"/>
    <property type="molecule type" value="Genomic_DNA"/>
</dbReference>
<dbReference type="SMART" id="SM00239">
    <property type="entry name" value="C2"/>
    <property type="match status" value="1"/>
</dbReference>
<feature type="compositionally biased region" description="Gly residues" evidence="8">
    <location>
        <begin position="403"/>
        <end position="413"/>
    </location>
</feature>
<dbReference type="SMART" id="SM00149">
    <property type="entry name" value="PLCYc"/>
    <property type="match status" value="1"/>
</dbReference>
<evidence type="ECO:0000256" key="4">
    <source>
        <dbReference type="ARBA" id="ARBA00023098"/>
    </source>
</evidence>
<evidence type="ECO:0000256" key="8">
    <source>
        <dbReference type="SAM" id="MobiDB-lite"/>
    </source>
</evidence>
<dbReference type="InterPro" id="IPR017946">
    <property type="entry name" value="PLC-like_Pdiesterase_TIM-brl"/>
</dbReference>
<feature type="compositionally biased region" description="Polar residues" evidence="8">
    <location>
        <begin position="203"/>
        <end position="213"/>
    </location>
</feature>
<keyword evidence="4 7" id="KW-0443">Lipid metabolism</keyword>
<dbReference type="EC" id="3.1.4.11" evidence="7"/>
<keyword evidence="2 7" id="KW-0378">Hydrolase</keyword>
<accession>A0A367L3F4</accession>
<evidence type="ECO:0000256" key="2">
    <source>
        <dbReference type="ARBA" id="ARBA00022801"/>
    </source>
</evidence>
<feature type="region of interest" description="Disordered" evidence="8">
    <location>
        <begin position="622"/>
        <end position="649"/>
    </location>
</feature>
<evidence type="ECO:0000313" key="11">
    <source>
        <dbReference type="Proteomes" id="UP000253664"/>
    </source>
</evidence>
<dbReference type="Gene3D" id="2.60.40.150">
    <property type="entry name" value="C2 domain"/>
    <property type="match status" value="1"/>
</dbReference>
<comment type="caution">
    <text evidence="10">The sequence shown here is derived from an EMBL/GenBank/DDBJ whole genome shotgun (WGS) entry which is preliminary data.</text>
</comment>
<dbReference type="GO" id="GO:0016042">
    <property type="term" value="P:lipid catabolic process"/>
    <property type="evidence" value="ECO:0007669"/>
    <property type="project" value="UniProtKB-KW"/>
</dbReference>
<feature type="compositionally biased region" description="Low complexity" evidence="8">
    <location>
        <begin position="382"/>
        <end position="396"/>
    </location>
</feature>
<dbReference type="AlphaFoldDB" id="A0A367L3F4"/>
<dbReference type="SUPFAM" id="SSF49562">
    <property type="entry name" value="C2 domain (Calcium/lipid-binding domain, CaLB)"/>
    <property type="match status" value="1"/>
</dbReference>
<gene>
    <name evidence="10" type="ORF">L249_4726</name>
</gene>
<feature type="domain" description="PI-PLC Y-box" evidence="9">
    <location>
        <begin position="438"/>
        <end position="551"/>
    </location>
</feature>
<dbReference type="InterPro" id="IPR000909">
    <property type="entry name" value="PLipase_C_PInositol-sp_X_dom"/>
</dbReference>
<dbReference type="OrthoDB" id="269822at2759"/>
<sequence length="728" mass="79592">MALCCGLFHRYRSGNNDSTETRPRSRTFSLFGNSDNPASRSQLRSLVGVSILKSGGGEEPAPLSAAMLDVLYGLYDDLCRDEGSSGSLSRDGFAGFLSNVQDEKKKELVGRLDRERYKRGEFLYAWLGCFGIDALAPAPDKDTSKPLTNYFINSSHNTYLDGHQWRSRSSPDPYRAALLRGCRCIEIDVWNGDVGSSRGRGKSPQQGHSSSGALVSVGESVPSRSPSSHDRTLVDDSNNINNNSPRSSFVQCPRDSGALLEVSSAAKSRHQHLLPAVEPIVTHGWTLTTYCGFREVCEAVRDSAFVHNPFPIIISLEVHADLEQQEVMVRIMKEVWRDMLVSEPLAGCDPRFRVPCLEALQGKILVKVKRAPASIKAPPQGHDSASSHSDHGSTSVSDDDRPGGGGGGGGGNGPSRSPTTDNNNNNNNKTKVPICRSLAELAVYTRSERFESLETAQAKKPTHIFSISENRILELWQRQSRDVFVHNKNYFMRAFPAGRRIDSSNPDPSLFWRKGVQMVAMNWQQVDEGMMLNEGMFAGEKGWVLKPAGYRSADKAVDSQDMAAPGRTLDLEFTIYAGHNLPTNSGGGGGGGGGDDVEHAHARSGSTIRPFVKVELHVEKASSSMDSGGGDPLKQRTKAQKTNHPNFGPSGTTIKFVNVAKVVEELSFIRLKIEDESRSGIVSSPLLAWACIRLDRLRQGYRIIHLMNADGNEIPGGKLLVRISKVMR</sequence>
<evidence type="ECO:0000313" key="10">
    <source>
        <dbReference type="EMBL" id="RCI08742.1"/>
    </source>
</evidence>
<dbReference type="InterPro" id="IPR001711">
    <property type="entry name" value="PLipase_C_Pinositol-sp_Y"/>
</dbReference>
<dbReference type="SMART" id="SM00148">
    <property type="entry name" value="PLCXc"/>
    <property type="match status" value="1"/>
</dbReference>
<protein>
    <recommendedName>
        <fullName evidence="7">Phosphoinositide phospholipase C</fullName>
        <ecNumber evidence="7">3.1.4.11</ecNumber>
    </recommendedName>
</protein>
<dbReference type="Gene3D" id="3.20.20.190">
    <property type="entry name" value="Phosphatidylinositol (PI) phosphodiesterase"/>
    <property type="match status" value="1"/>
</dbReference>
<dbReference type="FunFam" id="3.20.20.190:FF:000039">
    <property type="entry name" value="Phosphoinositide phospholipase C"/>
    <property type="match status" value="1"/>
</dbReference>
<dbReference type="PROSITE" id="PS50007">
    <property type="entry name" value="PIPLC_X_DOMAIN"/>
    <property type="match status" value="1"/>
</dbReference>
<dbReference type="Proteomes" id="UP000253664">
    <property type="component" value="Unassembled WGS sequence"/>
</dbReference>
<keyword evidence="5" id="KW-0807">Transducer</keyword>
<feature type="region of interest" description="Disordered" evidence="8">
    <location>
        <begin position="195"/>
        <end position="249"/>
    </location>
</feature>
<dbReference type="InterPro" id="IPR035892">
    <property type="entry name" value="C2_domain_sf"/>
</dbReference>
<evidence type="ECO:0000256" key="5">
    <source>
        <dbReference type="ARBA" id="ARBA00023224"/>
    </source>
</evidence>
<dbReference type="SUPFAM" id="SSF51695">
    <property type="entry name" value="PLC-like phosphodiesterases"/>
    <property type="match status" value="1"/>
</dbReference>
<dbReference type="CDD" id="cd00275">
    <property type="entry name" value="C2_PLC_like"/>
    <property type="match status" value="1"/>
</dbReference>
<dbReference type="InterPro" id="IPR001192">
    <property type="entry name" value="PI-PLC_fam"/>
</dbReference>
<keyword evidence="11" id="KW-1185">Reference proteome</keyword>
<evidence type="ECO:0000256" key="7">
    <source>
        <dbReference type="RuleBase" id="RU361133"/>
    </source>
</evidence>
<name>A0A367L3F4_9HYPO</name>
<dbReference type="STRING" id="1330021.A0A367L3F4"/>
<reference evidence="10 11" key="1">
    <citation type="journal article" date="2015" name="BMC Genomics">
        <title>Insights from the genome of Ophiocordyceps polyrhachis-furcata to pathogenicity and host specificity in insect fungi.</title>
        <authorList>
            <person name="Wichadakul D."/>
            <person name="Kobmoo N."/>
            <person name="Ingsriswang S."/>
            <person name="Tangphatsornruang S."/>
            <person name="Chantasingh D."/>
            <person name="Luangsa-ard J.J."/>
            <person name="Eurwilaichitr L."/>
        </authorList>
    </citation>
    <scope>NUCLEOTIDE SEQUENCE [LARGE SCALE GENOMIC DNA]</scope>
    <source>
        <strain evidence="10 11">BCC 54312</strain>
    </source>
</reference>